<feature type="transmembrane region" description="Helical" evidence="1">
    <location>
        <begin position="13"/>
        <end position="31"/>
    </location>
</feature>
<keyword evidence="1" id="KW-0812">Transmembrane</keyword>
<keyword evidence="1" id="KW-1133">Transmembrane helix</keyword>
<comment type="caution">
    <text evidence="2">The sequence shown here is derived from an EMBL/GenBank/DDBJ whole genome shotgun (WGS) entry which is preliminary data.</text>
</comment>
<name>A0A8J8JTZ0_9BACT</name>
<organism evidence="2 3">
    <name type="scientific">Limnovirga soli</name>
    <dbReference type="NCBI Taxonomy" id="2656915"/>
    <lineage>
        <taxon>Bacteria</taxon>
        <taxon>Pseudomonadati</taxon>
        <taxon>Bacteroidota</taxon>
        <taxon>Chitinophagia</taxon>
        <taxon>Chitinophagales</taxon>
        <taxon>Chitinophagaceae</taxon>
        <taxon>Limnovirga</taxon>
    </lineage>
</organism>
<dbReference type="Proteomes" id="UP000598971">
    <property type="component" value="Unassembled WGS sequence"/>
</dbReference>
<accession>A0A8J8JTZ0</accession>
<gene>
    <name evidence="2" type="ORF">GD597_09760</name>
</gene>
<proteinExistence type="predicted"/>
<keyword evidence="3" id="KW-1185">Reference proteome</keyword>
<evidence type="ECO:0000313" key="2">
    <source>
        <dbReference type="EMBL" id="NNV55745.1"/>
    </source>
</evidence>
<keyword evidence="1" id="KW-0472">Membrane</keyword>
<sequence length="76" mass="9298">MMIYENYYWGMNLIWWIIWVVLIVWIFVVPYDVPGQRRRKDTPLDILQQRFAAGQFTTQEYKEKKAILENDLVKSK</sequence>
<reference evidence="2" key="1">
    <citation type="submission" date="2019-10" db="EMBL/GenBank/DDBJ databases">
        <title>Draft genome sequence of Panacibacter sp. KCS-6.</title>
        <authorList>
            <person name="Yim K.J."/>
        </authorList>
    </citation>
    <scope>NUCLEOTIDE SEQUENCE</scope>
    <source>
        <strain evidence="2">KCS-6</strain>
    </source>
</reference>
<dbReference type="EMBL" id="WHPF01000006">
    <property type="protein sequence ID" value="NNV55745.1"/>
    <property type="molecule type" value="Genomic_DNA"/>
</dbReference>
<protein>
    <submittedName>
        <fullName evidence="2">SHOCT domain-containing protein</fullName>
    </submittedName>
</protein>
<dbReference type="AlphaFoldDB" id="A0A8J8JTZ0"/>
<evidence type="ECO:0000256" key="1">
    <source>
        <dbReference type="SAM" id="Phobius"/>
    </source>
</evidence>
<evidence type="ECO:0000313" key="3">
    <source>
        <dbReference type="Proteomes" id="UP000598971"/>
    </source>
</evidence>